<feature type="compositionally biased region" description="Basic and acidic residues" evidence="1">
    <location>
        <begin position="184"/>
        <end position="196"/>
    </location>
</feature>
<protein>
    <submittedName>
        <fullName evidence="2">Uncharacterized protein</fullName>
    </submittedName>
</protein>
<feature type="region of interest" description="Disordered" evidence="1">
    <location>
        <begin position="603"/>
        <end position="634"/>
    </location>
</feature>
<feature type="region of interest" description="Disordered" evidence="1">
    <location>
        <begin position="375"/>
        <end position="471"/>
    </location>
</feature>
<feature type="compositionally biased region" description="Low complexity" evidence="1">
    <location>
        <begin position="45"/>
        <end position="55"/>
    </location>
</feature>
<organism evidence="2 3">
    <name type="scientific">Phanerochaete carnosa (strain HHB-10118-sp)</name>
    <name type="common">White-rot fungus</name>
    <name type="synonym">Peniophora carnosa</name>
    <dbReference type="NCBI Taxonomy" id="650164"/>
    <lineage>
        <taxon>Eukaryota</taxon>
        <taxon>Fungi</taxon>
        <taxon>Dikarya</taxon>
        <taxon>Basidiomycota</taxon>
        <taxon>Agaricomycotina</taxon>
        <taxon>Agaricomycetes</taxon>
        <taxon>Polyporales</taxon>
        <taxon>Phanerochaetaceae</taxon>
        <taxon>Phanerochaete</taxon>
    </lineage>
</organism>
<evidence type="ECO:0000256" key="1">
    <source>
        <dbReference type="SAM" id="MobiDB-lite"/>
    </source>
</evidence>
<feature type="compositionally biased region" description="Polar residues" evidence="1">
    <location>
        <begin position="69"/>
        <end position="82"/>
    </location>
</feature>
<feature type="region of interest" description="Disordered" evidence="1">
    <location>
        <begin position="244"/>
        <end position="268"/>
    </location>
</feature>
<feature type="region of interest" description="Disordered" evidence="1">
    <location>
        <begin position="800"/>
        <end position="902"/>
    </location>
</feature>
<dbReference type="GeneID" id="18910791"/>
<feature type="compositionally biased region" description="Polar residues" evidence="1">
    <location>
        <begin position="201"/>
        <end position="216"/>
    </location>
</feature>
<feature type="compositionally biased region" description="Polar residues" evidence="1">
    <location>
        <begin position="842"/>
        <end position="883"/>
    </location>
</feature>
<dbReference type="InParanoid" id="K5V9N1"/>
<feature type="compositionally biased region" description="Basic and acidic residues" evidence="1">
    <location>
        <begin position="138"/>
        <end position="164"/>
    </location>
</feature>
<gene>
    <name evidence="2" type="ORF">PHACADRAFT_191921</name>
</gene>
<sequence length="902" mass="94276">MLHLDQNHSTLSSPHSKPGLILSSPPRTDQHSLRSWSGHGEKPFVQEQQEQLVEQAPTNPIKPDIPAPNTDTLSEPSVSTGLNVPRNAEDPKVSDQSPSSPADATSPAIESTSSLTPPPSATSPAFSSVDLPDGETSEQQKVEGSEVEDKAKAETSADAAEKPSRASTPLSELSSAPEGDEPAAGDKKDSEERKPGADSGNAATGKSSTGDVYNGGNQVNAAHANFMAANEQMGIEHRLAQGSVSRAQSIATPEPAASIPTTAPPRKTDPKVDVMIELNAELLKVCMEFQARGIALADPRAQQYSVRLQSNLTWMAAAADEHRVKSVHSMPLPPLQAPPPLDFAIPSVERIQQIYAELPTMFSKDIMRRQSISGTGVLQPSGLSNGNLKRERPDDHTIDLVSAHKRRDTGDSKASTPVASTHSRNTSSPLQLQSAGSPAGQPGTPTHPISAPNMMGSSSSSPSMPPPSVPHGMMPHMNEAQIAAARARQMQMRQAAMQQGLSDAGRQMSAGGSQGGMGMSNMAGTSSMPPQQLAALQQMGPGAVQCFQILQNPQHPLVQYMIQNAPGFQSAPLVQQIQQMQRVQAMMQAKSQQQRAANAQAAFPQGVGGPGNMGVPNGSPTRMSPSGQQASMQQQGGFPFPGSGGSGTPNTINLTPAQQANLANMNSQQRQLFLMHQQQIMRGNNTQNNAMMNQQMFNAAQQQRMAGASPHIGSPMLGGPVDGGNFPTALRSNPGVPGIARSARTPSDHAPSPMTPQISQGRGGQMDDFQRAMIAQRNLAQAGGMNQLGGGNMNPAWPQSQGMAGQGMPGAMLPHGSAGFGGMSGSGSPSIGGQQQWSPSSAGGQFSFNTGSPSAGPQGDVSLSDSRQTSATPAPLSMAQNSPMPGGDQTGLSDFDIFDWGQ</sequence>
<feature type="compositionally biased region" description="Low complexity" evidence="1">
    <location>
        <begin position="826"/>
        <end position="841"/>
    </location>
</feature>
<feature type="compositionally biased region" description="Polar residues" evidence="1">
    <location>
        <begin position="165"/>
        <end position="174"/>
    </location>
</feature>
<dbReference type="Proteomes" id="UP000008370">
    <property type="component" value="Unassembled WGS sequence"/>
</dbReference>
<reference evidence="2 3" key="1">
    <citation type="journal article" date="2012" name="BMC Genomics">
        <title>Comparative genomics of the white-rot fungi, Phanerochaete carnosa and P. chrysosporium, to elucidate the genetic basis of the distinct wood types they colonize.</title>
        <authorList>
            <person name="Suzuki H."/>
            <person name="MacDonald J."/>
            <person name="Syed K."/>
            <person name="Salamov A."/>
            <person name="Hori C."/>
            <person name="Aerts A."/>
            <person name="Henrissat B."/>
            <person name="Wiebenga A."/>
            <person name="vanKuyk P.A."/>
            <person name="Barry K."/>
            <person name="Lindquist E."/>
            <person name="LaButti K."/>
            <person name="Lapidus A."/>
            <person name="Lucas S."/>
            <person name="Coutinho P."/>
            <person name="Gong Y."/>
            <person name="Samejima M."/>
            <person name="Mahadevan R."/>
            <person name="Abou-Zaid M."/>
            <person name="de Vries R.P."/>
            <person name="Igarashi K."/>
            <person name="Yadav J.S."/>
            <person name="Grigoriev I.V."/>
            <person name="Master E.R."/>
        </authorList>
    </citation>
    <scope>NUCLEOTIDE SEQUENCE [LARGE SCALE GENOMIC DNA]</scope>
    <source>
        <strain evidence="2 3">HHB-10118-sp</strain>
    </source>
</reference>
<feature type="compositionally biased region" description="Low complexity" evidence="1">
    <location>
        <begin position="613"/>
        <end position="634"/>
    </location>
</feature>
<dbReference type="RefSeq" id="XP_007392110.1">
    <property type="nucleotide sequence ID" value="XM_007392048.1"/>
</dbReference>
<proteinExistence type="predicted"/>
<dbReference type="EMBL" id="JH930469">
    <property type="protein sequence ID" value="EKM59551.1"/>
    <property type="molecule type" value="Genomic_DNA"/>
</dbReference>
<dbReference type="HOGENOM" id="CLU_007668_0_0_1"/>
<feature type="compositionally biased region" description="Basic and acidic residues" evidence="1">
    <location>
        <begin position="388"/>
        <end position="398"/>
    </location>
</feature>
<keyword evidence="3" id="KW-1185">Reference proteome</keyword>
<accession>K5V9N1</accession>
<feature type="compositionally biased region" description="Low complexity" evidence="1">
    <location>
        <begin position="94"/>
        <end position="115"/>
    </location>
</feature>
<dbReference type="OrthoDB" id="2530523at2759"/>
<dbReference type="STRING" id="650164.K5V9N1"/>
<dbReference type="AlphaFoldDB" id="K5V9N1"/>
<feature type="compositionally biased region" description="Polar residues" evidence="1">
    <location>
        <begin position="412"/>
        <end position="436"/>
    </location>
</feature>
<name>K5V9N1_PHACS</name>
<feature type="region of interest" description="Disordered" evidence="1">
    <location>
        <begin position="743"/>
        <end position="764"/>
    </location>
</feature>
<evidence type="ECO:0000313" key="2">
    <source>
        <dbReference type="EMBL" id="EKM59551.1"/>
    </source>
</evidence>
<dbReference type="KEGG" id="pco:PHACADRAFT_191921"/>
<evidence type="ECO:0000313" key="3">
    <source>
        <dbReference type="Proteomes" id="UP000008370"/>
    </source>
</evidence>
<feature type="compositionally biased region" description="Polar residues" evidence="1">
    <location>
        <begin position="375"/>
        <end position="387"/>
    </location>
</feature>
<feature type="region of interest" description="Disordered" evidence="1">
    <location>
        <begin position="1"/>
        <end position="216"/>
    </location>
</feature>